<dbReference type="KEGG" id="cxe:FOB82_02925"/>
<evidence type="ECO:0000313" key="2">
    <source>
        <dbReference type="Proteomes" id="UP000426857"/>
    </source>
</evidence>
<dbReference type="AlphaFoldDB" id="A0A6B8TKT8"/>
<dbReference type="RefSeq" id="WP_155867837.1">
    <property type="nucleotide sequence ID" value="NZ_CP046322.1"/>
</dbReference>
<name>A0A6B8TKT8_9CORY</name>
<dbReference type="Proteomes" id="UP000426857">
    <property type="component" value="Chromosome"/>
</dbReference>
<dbReference type="EMBL" id="CP046322">
    <property type="protein sequence ID" value="QGS34052.1"/>
    <property type="molecule type" value="Genomic_DNA"/>
</dbReference>
<reference evidence="1 2" key="1">
    <citation type="submission" date="2019-11" db="EMBL/GenBank/DDBJ databases">
        <title>FDA dAtabase for Regulatory Grade micrObial Sequences (FDA-ARGOS): Supporting development and validation of Infectious Disease Dx tests.</title>
        <authorList>
            <person name="Kerrigan L."/>
            <person name="Long C."/>
            <person name="Tallon L."/>
            <person name="Sadzewicz L."/>
            <person name="Vavikolanu K."/>
            <person name="Mehta A."/>
            <person name="Aluvathingal J."/>
            <person name="Nadendla S."/>
            <person name="Yan Y."/>
            <person name="Sichtig H."/>
        </authorList>
    </citation>
    <scope>NUCLEOTIDE SEQUENCE [LARGE SCALE GENOMIC DNA]</scope>
    <source>
        <strain evidence="1 2">FDAARGOS_674</strain>
    </source>
</reference>
<organism evidence="1 2">
    <name type="scientific">Corynebacterium xerosis</name>
    <dbReference type="NCBI Taxonomy" id="1725"/>
    <lineage>
        <taxon>Bacteria</taxon>
        <taxon>Bacillati</taxon>
        <taxon>Actinomycetota</taxon>
        <taxon>Actinomycetes</taxon>
        <taxon>Mycobacteriales</taxon>
        <taxon>Corynebacteriaceae</taxon>
        <taxon>Corynebacterium</taxon>
    </lineage>
</organism>
<accession>A0A6B8TKT8</accession>
<sequence>MTRIVGQFHDIAGQATQGYLTVVSSKTRPSHGGGGIVTEERHIIGLTGGGFESPELDPGPIRVELNANGTHKVWELVLPESGTHEFDAVTESQHVYEPPVVGAAQEAAQEAREAAGRAVAAADGVDAVVAGAADSVRAVVAADADRAVDAREGAEAARDEASGMLAQKADLVGGVVPSSQIPAVAMTRPHVVADVAGLLALDVQEGDVGIIPDGPDRGSYMLGTGPATEIGSWKRLVTPESPVSSVNGQTGTITLGAGDVGAATAGDVAAVTGRVSALESSRPTLAEVQARPAMWLWDGSGQWAAPPGAVDTDTVLNTSTGEVHAIVEVTA</sequence>
<evidence type="ECO:0000313" key="1">
    <source>
        <dbReference type="EMBL" id="QGS34052.1"/>
    </source>
</evidence>
<proteinExistence type="predicted"/>
<gene>
    <name evidence="1" type="ORF">FOB82_02925</name>
</gene>
<evidence type="ECO:0008006" key="3">
    <source>
        <dbReference type="Google" id="ProtNLM"/>
    </source>
</evidence>
<protein>
    <recommendedName>
        <fullName evidence="3">Minor tail protein</fullName>
    </recommendedName>
</protein>